<proteinExistence type="predicted"/>
<accession>A0A8S5SDT9</accession>
<evidence type="ECO:0000313" key="1">
    <source>
        <dbReference type="EMBL" id="DAF49212.1"/>
    </source>
</evidence>
<name>A0A8S5SDT9_9CAUD</name>
<reference evidence="1" key="1">
    <citation type="journal article" date="2021" name="Proc. Natl. Acad. Sci. U.S.A.">
        <title>A Catalog of Tens of Thousands of Viruses from Human Metagenomes Reveals Hidden Associations with Chronic Diseases.</title>
        <authorList>
            <person name="Tisza M.J."/>
            <person name="Buck C.B."/>
        </authorList>
    </citation>
    <scope>NUCLEOTIDE SEQUENCE</scope>
    <source>
        <strain evidence="1">CtrNG92</strain>
    </source>
</reference>
<dbReference type="EMBL" id="BK032578">
    <property type="protein sequence ID" value="DAF49212.1"/>
    <property type="molecule type" value="Genomic_DNA"/>
</dbReference>
<organism evidence="1">
    <name type="scientific">Caudovirales sp. ctrNG92</name>
    <dbReference type="NCBI Taxonomy" id="2827638"/>
    <lineage>
        <taxon>Viruses</taxon>
        <taxon>Duplodnaviria</taxon>
        <taxon>Heunggongvirae</taxon>
        <taxon>Uroviricota</taxon>
        <taxon>Caudoviricetes</taxon>
    </lineage>
</organism>
<sequence>MEKMTNAELAEALRRRAGMSGSYGYNAGETLRAAADRIEQLEREKHDILHLWYKCREMCEICAHKCTNVEAESCGECEQECLCLVCEGENWEEEMDDG</sequence>
<protein>
    <submittedName>
        <fullName evidence="1">Uncharacterized protein</fullName>
    </submittedName>
</protein>